<sequence>MTVYLDVIWALNLLFDSLLLYLTAIFLKRRIRIWRLLAGGFIGSIIILLWFTPLNTYSNHPLSKLFCSVLMVLAVFGYKRFSYFIKGLMTLYVATFLIGGALIGTHYFIQYDSNMTLEFLKSLSNGFGDPITWLFVLIGFPIAWHFSKKNVENFEMAKIQFDQIVKVQVTIEEITFSCKGLVDSGNQLYDPLSKLPVMIVSIRNLIEEMPEPIIKIANDHEALLMGNTELPLEWQNRLRVVPCRVVGQENQLVVTVKPDSIYIHQNGDQYLCEKGLISFTMQQLSADDAFESIVHPKMLTGKKQLSETVKVS</sequence>
<gene>
    <name evidence="3" type="ORF">BN000_00457</name>
</gene>
<accession>A0A0U1NR96</accession>
<evidence type="ECO:0000313" key="3">
    <source>
        <dbReference type="EMBL" id="CRK80570.1"/>
    </source>
</evidence>
<feature type="transmembrane region" description="Helical" evidence="2">
    <location>
        <begin position="60"/>
        <end position="78"/>
    </location>
</feature>
<feature type="transmembrane region" description="Helical" evidence="2">
    <location>
        <begin position="6"/>
        <end position="27"/>
    </location>
</feature>
<name>A0A0U1NR96_9BACI</name>
<dbReference type="GO" id="GO:0004190">
    <property type="term" value="F:aspartic-type endopeptidase activity"/>
    <property type="evidence" value="ECO:0007669"/>
    <property type="project" value="InterPro"/>
</dbReference>
<evidence type="ECO:0000256" key="1">
    <source>
        <dbReference type="PIRSR" id="PIRSR018571-1"/>
    </source>
</evidence>
<dbReference type="RefSeq" id="WP_090630251.1">
    <property type="nucleotide sequence ID" value="NZ_CVRB01000001.1"/>
</dbReference>
<keyword evidence="4" id="KW-1185">Reference proteome</keyword>
<feature type="transmembrane region" description="Helical" evidence="2">
    <location>
        <begin position="130"/>
        <end position="147"/>
    </location>
</feature>
<feature type="active site" evidence="1">
    <location>
        <position position="183"/>
    </location>
</feature>
<keyword evidence="2" id="KW-0472">Membrane</keyword>
<feature type="transmembrane region" description="Helical" evidence="2">
    <location>
        <begin position="34"/>
        <end position="54"/>
    </location>
</feature>
<protein>
    <submittedName>
        <fullName evidence="3">Sigma-E processing peptidase SpoIIGA</fullName>
    </submittedName>
</protein>
<dbReference type="GO" id="GO:0006508">
    <property type="term" value="P:proteolysis"/>
    <property type="evidence" value="ECO:0007669"/>
    <property type="project" value="InterPro"/>
</dbReference>
<dbReference type="PIRSF" id="PIRSF018571">
    <property type="entry name" value="SpoIIGA"/>
    <property type="match status" value="1"/>
</dbReference>
<dbReference type="OrthoDB" id="2690199at2"/>
<dbReference type="GO" id="GO:0030436">
    <property type="term" value="P:asexual sporulation"/>
    <property type="evidence" value="ECO:0007669"/>
    <property type="project" value="InterPro"/>
</dbReference>
<reference evidence="4" key="1">
    <citation type="submission" date="2015-05" db="EMBL/GenBank/DDBJ databases">
        <authorList>
            <person name="Urmite Genomes"/>
        </authorList>
    </citation>
    <scope>NUCLEOTIDE SEQUENCE [LARGE SCALE GENOMIC DNA]</scope>
    <source>
        <strain evidence="4">LF1</strain>
    </source>
</reference>
<organism evidence="3 4">
    <name type="scientific">Neobacillus massiliamazoniensis</name>
    <dbReference type="NCBI Taxonomy" id="1499688"/>
    <lineage>
        <taxon>Bacteria</taxon>
        <taxon>Bacillati</taxon>
        <taxon>Bacillota</taxon>
        <taxon>Bacilli</taxon>
        <taxon>Bacillales</taxon>
        <taxon>Bacillaceae</taxon>
        <taxon>Neobacillus</taxon>
    </lineage>
</organism>
<feature type="transmembrane region" description="Helical" evidence="2">
    <location>
        <begin position="90"/>
        <end position="110"/>
    </location>
</feature>
<dbReference type="STRING" id="1499688.BN000_00457"/>
<evidence type="ECO:0000313" key="4">
    <source>
        <dbReference type="Proteomes" id="UP000199087"/>
    </source>
</evidence>
<keyword evidence="2" id="KW-0812">Transmembrane</keyword>
<proteinExistence type="predicted"/>
<dbReference type="AlphaFoldDB" id="A0A0U1NR96"/>
<evidence type="ECO:0000256" key="2">
    <source>
        <dbReference type="SAM" id="Phobius"/>
    </source>
</evidence>
<dbReference type="InterPro" id="IPR005081">
    <property type="entry name" value="SpoIIGA"/>
</dbReference>
<dbReference type="Proteomes" id="UP000199087">
    <property type="component" value="Unassembled WGS sequence"/>
</dbReference>
<dbReference type="NCBIfam" id="TIGR02854">
    <property type="entry name" value="spore_II_GA"/>
    <property type="match status" value="1"/>
</dbReference>
<dbReference type="EMBL" id="CVRB01000001">
    <property type="protein sequence ID" value="CRK80570.1"/>
    <property type="molecule type" value="Genomic_DNA"/>
</dbReference>
<keyword evidence="2" id="KW-1133">Transmembrane helix</keyword>
<dbReference type="Pfam" id="PF03419">
    <property type="entry name" value="Peptidase_U4"/>
    <property type="match status" value="1"/>
</dbReference>